<gene>
    <name evidence="2" type="ORF">BCV71DRAFT_228173</name>
</gene>
<reference evidence="2 3" key="1">
    <citation type="journal article" date="2016" name="Proc. Natl. Acad. Sci. U.S.A.">
        <title>Lipid metabolic changes in an early divergent fungus govern the establishment of a mutualistic symbiosis with endobacteria.</title>
        <authorList>
            <person name="Lastovetsky O.A."/>
            <person name="Gaspar M.L."/>
            <person name="Mondo S.J."/>
            <person name="LaButti K.M."/>
            <person name="Sandor L."/>
            <person name="Grigoriev I.V."/>
            <person name="Henry S.A."/>
            <person name="Pawlowska T.E."/>
        </authorList>
    </citation>
    <scope>NUCLEOTIDE SEQUENCE [LARGE SCALE GENOMIC DNA]</scope>
    <source>
        <strain evidence="2 3">ATCC 11559</strain>
    </source>
</reference>
<evidence type="ECO:0000313" key="3">
    <source>
        <dbReference type="Proteomes" id="UP000242381"/>
    </source>
</evidence>
<keyword evidence="1" id="KW-0812">Transmembrane</keyword>
<evidence type="ECO:0000313" key="2">
    <source>
        <dbReference type="EMBL" id="ORE16348.1"/>
    </source>
</evidence>
<proteinExistence type="predicted"/>
<dbReference type="OMA" id="KWYIYLY"/>
<evidence type="ECO:0000256" key="1">
    <source>
        <dbReference type="SAM" id="Phobius"/>
    </source>
</evidence>
<sequence>MDAIVAETFSKWYIYLYDSFGVQFHAPPPAQVFQCVSNLFNILYIHSPPIVRTYYNILNNIPVQSDIIPIALAMLILYALFATVVMTIRGIVRLVYGFIRFSMIISIIAAMICVVLPYINQLERNSLFSFESFVFSASPTHTLERQPI</sequence>
<protein>
    <submittedName>
        <fullName evidence="2">Uncharacterized protein</fullName>
    </submittedName>
</protein>
<dbReference type="EMBL" id="KV921389">
    <property type="protein sequence ID" value="ORE16348.1"/>
    <property type="molecule type" value="Genomic_DNA"/>
</dbReference>
<keyword evidence="1" id="KW-0472">Membrane</keyword>
<accession>A0A0A1NTZ3</accession>
<dbReference type="VEuPathDB" id="FungiDB:BCV72DRAFT_84426"/>
<name>A0A0A1NTZ3_RHIZD</name>
<keyword evidence="1" id="KW-1133">Transmembrane helix</keyword>
<feature type="transmembrane region" description="Helical" evidence="1">
    <location>
        <begin position="67"/>
        <end position="86"/>
    </location>
</feature>
<feature type="transmembrane region" description="Helical" evidence="1">
    <location>
        <begin position="98"/>
        <end position="119"/>
    </location>
</feature>
<dbReference type="AlphaFoldDB" id="A0A0A1NTZ3"/>
<organism evidence="2 3">
    <name type="scientific">Rhizopus microsporus</name>
    <dbReference type="NCBI Taxonomy" id="58291"/>
    <lineage>
        <taxon>Eukaryota</taxon>
        <taxon>Fungi</taxon>
        <taxon>Fungi incertae sedis</taxon>
        <taxon>Mucoromycota</taxon>
        <taxon>Mucoromycotina</taxon>
        <taxon>Mucoromycetes</taxon>
        <taxon>Mucorales</taxon>
        <taxon>Mucorineae</taxon>
        <taxon>Rhizopodaceae</taxon>
        <taxon>Rhizopus</taxon>
    </lineage>
</organism>
<dbReference type="Proteomes" id="UP000242381">
    <property type="component" value="Unassembled WGS sequence"/>
</dbReference>